<comment type="caution">
    <text evidence="2">The sequence shown here is derived from an EMBL/GenBank/DDBJ whole genome shotgun (WGS) entry which is preliminary data.</text>
</comment>
<dbReference type="RefSeq" id="WP_009806822.1">
    <property type="nucleotide sequence ID" value="NZ_CH724131.1"/>
</dbReference>
<reference evidence="2 3" key="1">
    <citation type="journal article" date="2010" name="J. Bacteriol.">
        <title>Genome sequences of Oceanicola granulosus HTCC2516(T) and Oceanicola batsensis HTCC2597(TDelta).</title>
        <authorList>
            <person name="Thrash J.C."/>
            <person name="Cho J.C."/>
            <person name="Vergin K.L."/>
            <person name="Giovannoni S.J."/>
        </authorList>
    </citation>
    <scope>NUCLEOTIDE SEQUENCE [LARGE SCALE GENOMIC DNA]</scope>
    <source>
        <strain evidence="3">ATCC BAA-863 / DSM 15984 / KCTC 12145 / HTCC2597</strain>
    </source>
</reference>
<dbReference type="GO" id="GO:0016757">
    <property type="term" value="F:glycosyltransferase activity"/>
    <property type="evidence" value="ECO:0007669"/>
    <property type="project" value="UniProtKB-ARBA"/>
</dbReference>
<evidence type="ECO:0000259" key="1">
    <source>
        <dbReference type="Pfam" id="PF13579"/>
    </source>
</evidence>
<gene>
    <name evidence="2" type="ORF">OB2597_13028</name>
</gene>
<name>A3TY34_PSEBH</name>
<dbReference type="SUPFAM" id="SSF53756">
    <property type="entry name" value="UDP-Glycosyltransferase/glycogen phosphorylase"/>
    <property type="match status" value="1"/>
</dbReference>
<dbReference type="Gene3D" id="3.40.50.2000">
    <property type="entry name" value="Glycogen Phosphorylase B"/>
    <property type="match status" value="1"/>
</dbReference>
<proteinExistence type="predicted"/>
<dbReference type="EMBL" id="AAMO01000005">
    <property type="protein sequence ID" value="EAQ03068.1"/>
    <property type="molecule type" value="Genomic_DNA"/>
</dbReference>
<accession>A3TY34</accession>
<protein>
    <recommendedName>
        <fullName evidence="1">Glycosyltransferase subfamily 4-like N-terminal domain-containing protein</fullName>
    </recommendedName>
</protein>
<dbReference type="OrthoDB" id="7833624at2"/>
<dbReference type="STRING" id="252305.OB2597_13028"/>
<dbReference type="HOGENOM" id="CLU_009583_11_3_5"/>
<sequence>MTRVLVINDAAQESSTGHLFEALAAALRSRGHAAEVVHVASASSGKGRAARLLPPSRDLRRAIRQADVLVLHTSVVFNAWDILIARATGTRIGVIYWDSYPESFNAVERRTSGPVDRIFGAAERFLLRRSDVILPPSEDYLPHLARLFPRSRVRVLPMWPFTPVTASATEARQRDRVEIGFAGAVNAIRGLDHAAAVLGSASRAPVALHTYGSDAPELGLPESGAHVTHVHHGFIPQDRIMARLATHDFGLVSLHPAFGLPAFPSKTLSYLCAGLPILYVGPRLDHYERILAETGIGTTLHEGDRTDLGQVAADLRADMPEAQARALDLFGLNEARLADILQ</sequence>
<evidence type="ECO:0000313" key="2">
    <source>
        <dbReference type="EMBL" id="EAQ03068.1"/>
    </source>
</evidence>
<feature type="domain" description="Glycosyltransferase subfamily 4-like N-terminal" evidence="1">
    <location>
        <begin position="23"/>
        <end position="159"/>
    </location>
</feature>
<dbReference type="Pfam" id="PF13579">
    <property type="entry name" value="Glyco_trans_4_4"/>
    <property type="match status" value="1"/>
</dbReference>
<dbReference type="AlphaFoldDB" id="A3TY34"/>
<organism evidence="2 3">
    <name type="scientific">Pseudooceanicola batsensis (strain ATCC BAA-863 / DSM 15984 / KCTC 12145 / HTCC2597)</name>
    <name type="common">Oceanicola batsensis</name>
    <dbReference type="NCBI Taxonomy" id="252305"/>
    <lineage>
        <taxon>Bacteria</taxon>
        <taxon>Pseudomonadati</taxon>
        <taxon>Pseudomonadota</taxon>
        <taxon>Alphaproteobacteria</taxon>
        <taxon>Rhodobacterales</taxon>
        <taxon>Paracoccaceae</taxon>
        <taxon>Pseudooceanicola</taxon>
    </lineage>
</organism>
<keyword evidence="3" id="KW-1185">Reference proteome</keyword>
<evidence type="ECO:0000313" key="3">
    <source>
        <dbReference type="Proteomes" id="UP000004318"/>
    </source>
</evidence>
<dbReference type="Proteomes" id="UP000004318">
    <property type="component" value="Unassembled WGS sequence"/>
</dbReference>
<dbReference type="InterPro" id="IPR028098">
    <property type="entry name" value="Glyco_trans_4-like_N"/>
</dbReference>